<evidence type="ECO:0000259" key="4">
    <source>
        <dbReference type="PROSITE" id="PS51352"/>
    </source>
</evidence>
<dbReference type="GO" id="GO:0006457">
    <property type="term" value="P:protein folding"/>
    <property type="evidence" value="ECO:0007669"/>
    <property type="project" value="TreeGrafter"/>
</dbReference>
<dbReference type="Pfam" id="PF00085">
    <property type="entry name" value="Thioredoxin"/>
    <property type="match status" value="1"/>
</dbReference>
<feature type="domain" description="Thioredoxin" evidence="4">
    <location>
        <begin position="181"/>
        <end position="295"/>
    </location>
</feature>
<evidence type="ECO:0000313" key="5">
    <source>
        <dbReference type="EMBL" id="ORC85232.1"/>
    </source>
</evidence>
<dbReference type="GO" id="GO:0003755">
    <property type="term" value="F:peptidyl-prolyl cis-trans isomerase activity"/>
    <property type="evidence" value="ECO:0007669"/>
    <property type="project" value="UniProtKB-KW"/>
</dbReference>
<dbReference type="RefSeq" id="XP_028879298.1">
    <property type="nucleotide sequence ID" value="XM_029029505.1"/>
</dbReference>
<comment type="catalytic activity">
    <reaction evidence="1">
        <text>[protein]-peptidylproline (omega=180) = [protein]-peptidylproline (omega=0)</text>
        <dbReference type="Rhea" id="RHEA:16237"/>
        <dbReference type="Rhea" id="RHEA-COMP:10747"/>
        <dbReference type="Rhea" id="RHEA-COMP:10748"/>
        <dbReference type="ChEBI" id="CHEBI:83833"/>
        <dbReference type="ChEBI" id="CHEBI:83834"/>
        <dbReference type="EC" id="5.2.1.8"/>
    </reaction>
</comment>
<sequence>MDEAMQRGFQMIHRVILTFAFLSLLLQGTLAHQGHHGDEGDEREEPKVSVGVLHRAPSCTEDQRVKVRSHVTIDFQLFTDFGKNNRTEIMKGENKVIRSVGSGSTIIGMEQGIIGACVGETRSIRIPADYAFGESGNGRLKVPPDAPLRAIVVIKSFHIPTEEEKSDDGIMSMDEDFEDDFAVTLPFPESVVEVNDTNFKEKVKGKNAFFMLYASWSNQCKSIQPEFIKAAEAFASESDVMFVAAEASSNGDIADKFDVNAYPKFSLLKATGTIVPCDGEGSAERFITFLNKELKKNIPLP</sequence>
<reference evidence="5 6" key="1">
    <citation type="submission" date="2017-03" db="EMBL/GenBank/DDBJ databases">
        <title>An alternative strategy for trypanosome survival in the mammalian bloodstream revealed through genome and transcriptome analysis of the ubiquitous bovine parasite Trypanosoma (Megatrypanum) theileri.</title>
        <authorList>
            <person name="Kelly S."/>
            <person name="Ivens A."/>
            <person name="Mott A."/>
            <person name="O'Neill E."/>
            <person name="Emms D."/>
            <person name="Macleod O."/>
            <person name="Voorheis P."/>
            <person name="Matthews J."/>
            <person name="Matthews K."/>
            <person name="Carrington M."/>
        </authorList>
    </citation>
    <scope>NUCLEOTIDE SEQUENCE [LARGE SCALE GENOMIC DNA]</scope>
    <source>
        <strain evidence="5">Edinburgh</strain>
    </source>
</reference>
<dbReference type="Pfam" id="PF00254">
    <property type="entry name" value="FKBP_C"/>
    <property type="match status" value="1"/>
</dbReference>
<protein>
    <recommendedName>
        <fullName evidence="1">peptidylprolyl isomerase</fullName>
        <ecNumber evidence="1">5.2.1.8</ecNumber>
    </recommendedName>
</protein>
<dbReference type="CDD" id="cd02961">
    <property type="entry name" value="PDI_a_family"/>
    <property type="match status" value="1"/>
</dbReference>
<keyword evidence="1" id="KW-0413">Isomerase</keyword>
<dbReference type="PANTHER" id="PTHR45672:SF2">
    <property type="entry name" value="PROTEIN DISULFIDE-ISOMERASE A5"/>
    <property type="match status" value="1"/>
</dbReference>
<evidence type="ECO:0000313" key="6">
    <source>
        <dbReference type="Proteomes" id="UP000192257"/>
    </source>
</evidence>
<dbReference type="PROSITE" id="PS50059">
    <property type="entry name" value="FKBP_PPIASE"/>
    <property type="match status" value="1"/>
</dbReference>
<dbReference type="Proteomes" id="UP000192257">
    <property type="component" value="Unassembled WGS sequence"/>
</dbReference>
<dbReference type="GeneID" id="39989285"/>
<proteinExistence type="predicted"/>
<keyword evidence="1" id="KW-0697">Rotamase</keyword>
<dbReference type="SUPFAM" id="SSF54534">
    <property type="entry name" value="FKBP-like"/>
    <property type="match status" value="1"/>
</dbReference>
<dbReference type="InterPro" id="IPR001179">
    <property type="entry name" value="PPIase_FKBP_dom"/>
</dbReference>
<dbReference type="PANTHER" id="PTHR45672">
    <property type="entry name" value="PROTEIN DISULFIDE-ISOMERASE C17H9.14C-RELATED"/>
    <property type="match status" value="1"/>
</dbReference>
<feature type="domain" description="PPIase FKBP-type" evidence="3">
    <location>
        <begin position="68"/>
        <end position="158"/>
    </location>
</feature>
<evidence type="ECO:0000256" key="2">
    <source>
        <dbReference type="SAM" id="SignalP"/>
    </source>
</evidence>
<gene>
    <name evidence="5" type="ORF">TM35_000372050</name>
</gene>
<dbReference type="InterPro" id="IPR036249">
    <property type="entry name" value="Thioredoxin-like_sf"/>
</dbReference>
<feature type="signal peptide" evidence="2">
    <location>
        <begin position="1"/>
        <end position="31"/>
    </location>
</feature>
<evidence type="ECO:0000256" key="1">
    <source>
        <dbReference type="PROSITE-ProRule" id="PRU00277"/>
    </source>
</evidence>
<dbReference type="Gene3D" id="3.40.30.10">
    <property type="entry name" value="Glutaredoxin"/>
    <property type="match status" value="1"/>
</dbReference>
<dbReference type="InterPro" id="IPR046357">
    <property type="entry name" value="PPIase_dom_sf"/>
</dbReference>
<dbReference type="STRING" id="67003.A0A1X0NKE5"/>
<dbReference type="Gene3D" id="3.10.50.40">
    <property type="match status" value="1"/>
</dbReference>
<comment type="caution">
    <text evidence="5">The sequence shown here is derived from an EMBL/GenBank/DDBJ whole genome shotgun (WGS) entry which is preliminary data.</text>
</comment>
<keyword evidence="6" id="KW-1185">Reference proteome</keyword>
<dbReference type="GO" id="GO:0003756">
    <property type="term" value="F:protein disulfide isomerase activity"/>
    <property type="evidence" value="ECO:0007669"/>
    <property type="project" value="TreeGrafter"/>
</dbReference>
<keyword evidence="2" id="KW-0732">Signal</keyword>
<dbReference type="OrthoDB" id="277380at2759"/>
<dbReference type="EMBL" id="NBCO01000037">
    <property type="protein sequence ID" value="ORC85232.1"/>
    <property type="molecule type" value="Genomic_DNA"/>
</dbReference>
<dbReference type="PROSITE" id="PS51352">
    <property type="entry name" value="THIOREDOXIN_2"/>
    <property type="match status" value="1"/>
</dbReference>
<dbReference type="InterPro" id="IPR051063">
    <property type="entry name" value="PDI"/>
</dbReference>
<evidence type="ECO:0000259" key="3">
    <source>
        <dbReference type="PROSITE" id="PS50059"/>
    </source>
</evidence>
<dbReference type="EC" id="5.2.1.8" evidence="1"/>
<dbReference type="SUPFAM" id="SSF52833">
    <property type="entry name" value="Thioredoxin-like"/>
    <property type="match status" value="1"/>
</dbReference>
<dbReference type="VEuPathDB" id="TriTrypDB:TM35_000372050"/>
<organism evidence="5 6">
    <name type="scientific">Trypanosoma theileri</name>
    <dbReference type="NCBI Taxonomy" id="67003"/>
    <lineage>
        <taxon>Eukaryota</taxon>
        <taxon>Discoba</taxon>
        <taxon>Euglenozoa</taxon>
        <taxon>Kinetoplastea</taxon>
        <taxon>Metakinetoplastina</taxon>
        <taxon>Trypanosomatida</taxon>
        <taxon>Trypanosomatidae</taxon>
        <taxon>Trypanosoma</taxon>
    </lineage>
</organism>
<feature type="chain" id="PRO_5013027022" description="peptidylprolyl isomerase" evidence="2">
    <location>
        <begin position="32"/>
        <end position="301"/>
    </location>
</feature>
<dbReference type="GO" id="GO:0005783">
    <property type="term" value="C:endoplasmic reticulum"/>
    <property type="evidence" value="ECO:0007669"/>
    <property type="project" value="TreeGrafter"/>
</dbReference>
<accession>A0A1X0NKE5</accession>
<name>A0A1X0NKE5_9TRYP</name>
<dbReference type="InterPro" id="IPR013766">
    <property type="entry name" value="Thioredoxin_domain"/>
</dbReference>
<dbReference type="AlphaFoldDB" id="A0A1X0NKE5"/>